<evidence type="ECO:0000259" key="3">
    <source>
        <dbReference type="PROSITE" id="PS51186"/>
    </source>
</evidence>
<protein>
    <submittedName>
        <fullName evidence="4">GNAT superfamily N-acetyltransferase</fullName>
    </submittedName>
</protein>
<gene>
    <name evidence="4" type="ORF">FHS27_003178</name>
</gene>
<dbReference type="GO" id="GO:0016747">
    <property type="term" value="F:acyltransferase activity, transferring groups other than amino-acyl groups"/>
    <property type="evidence" value="ECO:0007669"/>
    <property type="project" value="InterPro"/>
</dbReference>
<dbReference type="Gene3D" id="3.40.630.30">
    <property type="match status" value="1"/>
</dbReference>
<dbReference type="InterPro" id="IPR000182">
    <property type="entry name" value="GNAT_dom"/>
</dbReference>
<proteinExistence type="predicted"/>
<organism evidence="4 5">
    <name type="scientific">Aporhodopirellula rubra</name>
    <dbReference type="NCBI Taxonomy" id="980271"/>
    <lineage>
        <taxon>Bacteria</taxon>
        <taxon>Pseudomonadati</taxon>
        <taxon>Planctomycetota</taxon>
        <taxon>Planctomycetia</taxon>
        <taxon>Pirellulales</taxon>
        <taxon>Pirellulaceae</taxon>
        <taxon>Aporhodopirellula</taxon>
    </lineage>
</organism>
<evidence type="ECO:0000256" key="2">
    <source>
        <dbReference type="ARBA" id="ARBA00023315"/>
    </source>
</evidence>
<evidence type="ECO:0000313" key="4">
    <source>
        <dbReference type="EMBL" id="MBB3207357.1"/>
    </source>
</evidence>
<name>A0A7W5E029_9BACT</name>
<dbReference type="PANTHER" id="PTHR43877">
    <property type="entry name" value="AMINOALKYLPHOSPHONATE N-ACETYLTRANSFERASE-RELATED-RELATED"/>
    <property type="match status" value="1"/>
</dbReference>
<keyword evidence="2" id="KW-0012">Acyltransferase</keyword>
<keyword evidence="1 4" id="KW-0808">Transferase</keyword>
<dbReference type="RefSeq" id="WP_184305712.1">
    <property type="nucleotide sequence ID" value="NZ_JACHXU010000010.1"/>
</dbReference>
<sequence length="700" mass="79296">MSSGDVAIKPIETASELEAVMELYKTQKDVLGFMPDGAFEQRAESRQIFIASDSSEIAGYVLFTTNMNYEVRVAHLCVAKHHRRRGIARRLVATLKDAHPTHARIRANCRVDYEAADAWRCLGFKAVRRFTGKKIDGSELIAFSLAISEMPLFDSIEQEADVATVVCDANVVIDIEFPKRPSHERSMGLKADWLIDQVALSVTPEIFADLARQEGSLKTAIIDAIDDHWGQVTADHKEVERLLKIVCNVMGSPKDESSKSDQRHIAISAAIEAAAFVTRDGPVIGFRDELFNQLGLRILSPEELVTQHDAVINAHRYEYRELTNSGLERTRVKSTDEFNLEAFLDQQNGEGLRSFRAQLKDMLANPKEWELYRVSSSTNDSVALFSIHVLEGGFRQIFRLRINRTLRGTRLGRVLAEYIADQPLGAWQSDERRIVTITDPNPEPLVMDALSRRGWIQSEEKHARISLPGIWPKEKLIDELSQLKAEADVGKCAESLLSIVNRNHAAVGSEAETQQIERLIHPGKAAFGHLKTWIVPIRPRWAKELFDFRLWDLSLFDPDTPLVINPDSVFYKKPRNSPTEDVGRILWYVSGKKIKGGGRIRACSALTRRVTGRVKNLYRQFNRFGVYEYQHLIEHFGSPEAEGLAMEFTGTELFRNMLTLDDVNMVLESHGMRRQTFQGAFAIPAEVFYEIYTRSTEQKV</sequence>
<dbReference type="InterPro" id="IPR050832">
    <property type="entry name" value="Bact_Acetyltransf"/>
</dbReference>
<dbReference type="InterPro" id="IPR016181">
    <property type="entry name" value="Acyl_CoA_acyltransferase"/>
</dbReference>
<dbReference type="Pfam" id="PF13673">
    <property type="entry name" value="Acetyltransf_10"/>
    <property type="match status" value="1"/>
</dbReference>
<feature type="domain" description="N-acetyltransferase" evidence="3">
    <location>
        <begin position="6"/>
        <end position="150"/>
    </location>
</feature>
<accession>A0A7W5E029</accession>
<evidence type="ECO:0000256" key="1">
    <source>
        <dbReference type="ARBA" id="ARBA00022679"/>
    </source>
</evidence>
<dbReference type="PROSITE" id="PS51186">
    <property type="entry name" value="GNAT"/>
    <property type="match status" value="1"/>
</dbReference>
<dbReference type="CDD" id="cd04301">
    <property type="entry name" value="NAT_SF"/>
    <property type="match status" value="1"/>
</dbReference>
<dbReference type="AlphaFoldDB" id="A0A7W5E029"/>
<comment type="caution">
    <text evidence="4">The sequence shown here is derived from an EMBL/GenBank/DDBJ whole genome shotgun (WGS) entry which is preliminary data.</text>
</comment>
<evidence type="ECO:0000313" key="5">
    <source>
        <dbReference type="Proteomes" id="UP000536179"/>
    </source>
</evidence>
<dbReference type="Proteomes" id="UP000536179">
    <property type="component" value="Unassembled WGS sequence"/>
</dbReference>
<reference evidence="4 5" key="1">
    <citation type="submission" date="2020-08" db="EMBL/GenBank/DDBJ databases">
        <title>Genomic Encyclopedia of Type Strains, Phase III (KMG-III): the genomes of soil and plant-associated and newly described type strains.</title>
        <authorList>
            <person name="Whitman W."/>
        </authorList>
    </citation>
    <scope>NUCLEOTIDE SEQUENCE [LARGE SCALE GENOMIC DNA]</scope>
    <source>
        <strain evidence="4 5">CECT 8075</strain>
    </source>
</reference>
<keyword evidence="5" id="KW-1185">Reference proteome</keyword>
<dbReference type="EMBL" id="JACHXU010000010">
    <property type="protein sequence ID" value="MBB3207357.1"/>
    <property type="molecule type" value="Genomic_DNA"/>
</dbReference>
<dbReference type="SUPFAM" id="SSF55729">
    <property type="entry name" value="Acyl-CoA N-acyltransferases (Nat)"/>
    <property type="match status" value="1"/>
</dbReference>